<sequence length="334" mass="37686">MLIGADILFDLISPGIIRLGPNLPTLQNTHLGWVIAGPVYNENSCSHISIALFSQEQPLEKLIPKFWQIEEIETKRFLSPEDKLCEQKFLDSVKRLENGAFQVDLPLINPDQPLKCIQLETVTYGTNCAPYLATRCLVKLAQEASLTYPLASNAVLNQCYVDDILAGTNEIQDCAQLVRELNEMLNSAQFHLHKWCSNDSSILSSISSYSASNKADNEVIINSETPVNKVLGISWNPQSDVFKISVPKLDNIVLWTDSQIVLNWLNSSPSRWTTFVANRVSEIQELTINAIWTHIKSAENPSDFLSRVYDLLQTRNRDVPTIQVPYQLKSYIIH</sequence>
<dbReference type="EMBL" id="JAPWTJ010000509">
    <property type="protein sequence ID" value="KAJ8977804.1"/>
    <property type="molecule type" value="Genomic_DNA"/>
</dbReference>
<organism evidence="1 2">
    <name type="scientific">Molorchus minor</name>
    <dbReference type="NCBI Taxonomy" id="1323400"/>
    <lineage>
        <taxon>Eukaryota</taxon>
        <taxon>Metazoa</taxon>
        <taxon>Ecdysozoa</taxon>
        <taxon>Arthropoda</taxon>
        <taxon>Hexapoda</taxon>
        <taxon>Insecta</taxon>
        <taxon>Pterygota</taxon>
        <taxon>Neoptera</taxon>
        <taxon>Endopterygota</taxon>
        <taxon>Coleoptera</taxon>
        <taxon>Polyphaga</taxon>
        <taxon>Cucujiformia</taxon>
        <taxon>Chrysomeloidea</taxon>
        <taxon>Cerambycidae</taxon>
        <taxon>Lamiinae</taxon>
        <taxon>Monochamini</taxon>
        <taxon>Molorchus</taxon>
    </lineage>
</organism>
<accession>A0ABQ9JIR7</accession>
<dbReference type="SUPFAM" id="SSF56672">
    <property type="entry name" value="DNA/RNA polymerases"/>
    <property type="match status" value="1"/>
</dbReference>
<dbReference type="Proteomes" id="UP001162164">
    <property type="component" value="Unassembled WGS sequence"/>
</dbReference>
<name>A0ABQ9JIR7_9CUCU</name>
<proteinExistence type="predicted"/>
<gene>
    <name evidence="1" type="ORF">NQ317_000061</name>
</gene>
<reference evidence="1" key="1">
    <citation type="journal article" date="2023" name="Insect Mol. Biol.">
        <title>Genome sequencing provides insights into the evolution of gene families encoding plant cell wall-degrading enzymes in longhorned beetles.</title>
        <authorList>
            <person name="Shin N.R."/>
            <person name="Okamura Y."/>
            <person name="Kirsch R."/>
            <person name="Pauchet Y."/>
        </authorList>
    </citation>
    <scope>NUCLEOTIDE SEQUENCE</scope>
    <source>
        <strain evidence="1">MMC_N1</strain>
    </source>
</reference>
<comment type="caution">
    <text evidence="1">The sequence shown here is derived from an EMBL/GenBank/DDBJ whole genome shotgun (WGS) entry which is preliminary data.</text>
</comment>
<protein>
    <recommendedName>
        <fullName evidence="3">Peptidase aspartic putative domain-containing protein</fullName>
    </recommendedName>
</protein>
<dbReference type="PANTHER" id="PTHR47331">
    <property type="entry name" value="PHD-TYPE DOMAIN-CONTAINING PROTEIN"/>
    <property type="match status" value="1"/>
</dbReference>
<evidence type="ECO:0000313" key="1">
    <source>
        <dbReference type="EMBL" id="KAJ8977804.1"/>
    </source>
</evidence>
<dbReference type="InterPro" id="IPR043128">
    <property type="entry name" value="Rev_trsase/Diguanyl_cyclase"/>
</dbReference>
<dbReference type="InterPro" id="IPR043502">
    <property type="entry name" value="DNA/RNA_pol_sf"/>
</dbReference>
<dbReference type="Gene3D" id="3.30.70.270">
    <property type="match status" value="1"/>
</dbReference>
<evidence type="ECO:0000313" key="2">
    <source>
        <dbReference type="Proteomes" id="UP001162164"/>
    </source>
</evidence>
<keyword evidence="2" id="KW-1185">Reference proteome</keyword>
<evidence type="ECO:0008006" key="3">
    <source>
        <dbReference type="Google" id="ProtNLM"/>
    </source>
</evidence>